<dbReference type="InterPro" id="IPR021428">
    <property type="entry name" value="DUF3078"/>
</dbReference>
<dbReference type="Pfam" id="PF11276">
    <property type="entry name" value="DUF3078"/>
    <property type="match status" value="1"/>
</dbReference>
<reference evidence="4 6" key="3">
    <citation type="submission" date="2018-04" db="EMBL/GenBank/DDBJ databases">
        <title>Genomic Encyclopedia of Archaeal and Bacterial Type Strains, Phase II (KMG-II): from individual species to whole genera.</title>
        <authorList>
            <person name="Goeker M."/>
        </authorList>
    </citation>
    <scope>NUCLEOTIDE SEQUENCE [LARGE SCALE GENOMIC DNA]</scope>
    <source>
        <strain evidence="4 6">DSM 22902</strain>
    </source>
</reference>
<reference evidence="5" key="2">
    <citation type="submission" date="2017-06" db="EMBL/GenBank/DDBJ databases">
        <title>Capnocytophaga spp. assemblies.</title>
        <authorList>
            <person name="Gulvik C.A."/>
        </authorList>
    </citation>
    <scope>NUCLEOTIDE SEQUENCE [LARGE SCALE GENOMIC DNA]</scope>
    <source>
        <strain evidence="5">H6253</strain>
    </source>
</reference>
<evidence type="ECO:0000313" key="6">
    <source>
        <dbReference type="Proteomes" id="UP000243985"/>
    </source>
</evidence>
<proteinExistence type="predicted"/>
<dbReference type="RefSeq" id="WP_095913925.1">
    <property type="nucleotide sequence ID" value="NZ_CAJPPO010000054.1"/>
</dbReference>
<keyword evidence="2" id="KW-0732">Signal</keyword>
<keyword evidence="5" id="KW-1185">Reference proteome</keyword>
<accession>A0A250FCX9</accession>
<protein>
    <recommendedName>
        <fullName evidence="7">DUF3078 domain-containing protein</fullName>
    </recommendedName>
</protein>
<evidence type="ECO:0000313" key="5">
    <source>
        <dbReference type="Proteomes" id="UP000217276"/>
    </source>
</evidence>
<evidence type="ECO:0000256" key="2">
    <source>
        <dbReference type="SAM" id="SignalP"/>
    </source>
</evidence>
<reference evidence="3" key="1">
    <citation type="journal article" date="2017" name="Genome Announc.">
        <title>Twelve Complete Reference Genomes of Clinical Isolates in the Capnocytophaga Genus.</title>
        <authorList>
            <person name="Villarma A."/>
            <person name="Gulvik C.A."/>
            <person name="Rowe L.A."/>
            <person name="Sheth M."/>
            <person name="Juieng P."/>
            <person name="Nicholson A.C."/>
            <person name="Loparev V.N."/>
            <person name="McQuiston J.R."/>
        </authorList>
    </citation>
    <scope>NUCLEOTIDE SEQUENCE</scope>
    <source>
        <strain evidence="3">H6253</strain>
    </source>
</reference>
<gene>
    <name evidence="4" type="ORF">C8P65_104148</name>
    <name evidence="3" type="ORF">CGC53_05530</name>
</gene>
<dbReference type="EMBL" id="QBKG01000004">
    <property type="protein sequence ID" value="PTX07457.1"/>
    <property type="molecule type" value="Genomic_DNA"/>
</dbReference>
<dbReference type="Proteomes" id="UP000243985">
    <property type="component" value="Unassembled WGS sequence"/>
</dbReference>
<name>A0A250FCX9_9FLAO</name>
<evidence type="ECO:0000256" key="1">
    <source>
        <dbReference type="SAM" id="MobiDB-lite"/>
    </source>
</evidence>
<feature type="signal peptide" evidence="2">
    <location>
        <begin position="1"/>
        <end position="19"/>
    </location>
</feature>
<dbReference type="KEGG" id="clk:CGC53_05530"/>
<dbReference type="GeneID" id="84580501"/>
<dbReference type="AlphaFoldDB" id="A0A250FCX9"/>
<dbReference type="EMBL" id="CP022384">
    <property type="protein sequence ID" value="ATA81846.1"/>
    <property type="molecule type" value="Genomic_DNA"/>
</dbReference>
<dbReference type="Proteomes" id="UP000217276">
    <property type="component" value="Chromosome"/>
</dbReference>
<sequence>MKKLLFSALLLSAVSMGFAQEESTDGVAQDPTVAPEQEAPATPRWTKGGNASLMFSQAAFNNDWTGGGTNNVAASLAVSYAFNYKKDRLAWDNNLYIDYGLTKLEGDEFTRKTTDRFEVNSVLGYQMTNPEWFYSFFFNFKTQMTDGYKYTSGTQRDLINQLLSPGYVQFGPGILWKKSDNLKVNIAPATSKITTARSRWTQAGSFYGVEKGKTIRYELGFSLSGYAKFNVMDNVSFENILSLYSNYLDKPQNIDIDYTANLVMTINKYLTANFTFQAIYDDNAAKAFQIREVLGLGVTYKF</sequence>
<organism evidence="3 5">
    <name type="scientific">Capnocytophaga leadbetteri</name>
    <dbReference type="NCBI Taxonomy" id="327575"/>
    <lineage>
        <taxon>Bacteria</taxon>
        <taxon>Pseudomonadati</taxon>
        <taxon>Bacteroidota</taxon>
        <taxon>Flavobacteriia</taxon>
        <taxon>Flavobacteriales</taxon>
        <taxon>Flavobacteriaceae</taxon>
        <taxon>Capnocytophaga</taxon>
    </lineage>
</organism>
<feature type="chain" id="PRO_5044570538" description="DUF3078 domain-containing protein" evidence="2">
    <location>
        <begin position="20"/>
        <end position="302"/>
    </location>
</feature>
<evidence type="ECO:0008006" key="7">
    <source>
        <dbReference type="Google" id="ProtNLM"/>
    </source>
</evidence>
<evidence type="ECO:0000313" key="3">
    <source>
        <dbReference type="EMBL" id="ATA81846.1"/>
    </source>
</evidence>
<feature type="region of interest" description="Disordered" evidence="1">
    <location>
        <begin position="24"/>
        <end position="43"/>
    </location>
</feature>
<evidence type="ECO:0000313" key="4">
    <source>
        <dbReference type="EMBL" id="PTX07457.1"/>
    </source>
</evidence>